<name>E0NUG2_9BACT</name>
<dbReference type="RefSeq" id="WP_006950118.1">
    <property type="nucleotide sequence ID" value="NZ_GL397214.1"/>
</dbReference>
<evidence type="ECO:0000313" key="5">
    <source>
        <dbReference type="EMBL" id="EFM01253.1"/>
    </source>
</evidence>
<dbReference type="Pfam" id="PF13419">
    <property type="entry name" value="HAD_2"/>
    <property type="match status" value="1"/>
</dbReference>
<dbReference type="SUPFAM" id="SSF56784">
    <property type="entry name" value="HAD-like"/>
    <property type="match status" value="1"/>
</dbReference>
<dbReference type="InterPro" id="IPR023214">
    <property type="entry name" value="HAD_sf"/>
</dbReference>
<dbReference type="InterPro" id="IPR023198">
    <property type="entry name" value="PGP-like_dom2"/>
</dbReference>
<accession>E0NUG2</accession>
<keyword evidence="5" id="KW-0378">Hydrolase</keyword>
<dbReference type="PANTHER" id="PTHR43434:SF1">
    <property type="entry name" value="PHOSPHOGLYCOLATE PHOSPHATASE"/>
    <property type="match status" value="1"/>
</dbReference>
<evidence type="ECO:0000256" key="2">
    <source>
        <dbReference type="ARBA" id="ARBA00004818"/>
    </source>
</evidence>
<proteinExistence type="inferred from homology"/>
<dbReference type="HOGENOM" id="CLU_045011_19_3_10"/>
<evidence type="ECO:0000256" key="1">
    <source>
        <dbReference type="ARBA" id="ARBA00000830"/>
    </source>
</evidence>
<dbReference type="EC" id="3.1.3.18" evidence="4"/>
<dbReference type="EMBL" id="AEEI01000052">
    <property type="protein sequence ID" value="EFM01253.1"/>
    <property type="molecule type" value="Genomic_DNA"/>
</dbReference>
<dbReference type="SFLD" id="SFLDG01135">
    <property type="entry name" value="C1.5.6:_HAD__Beta-PGM__Phospha"/>
    <property type="match status" value="1"/>
</dbReference>
<keyword evidence="6" id="KW-1185">Reference proteome</keyword>
<organism evidence="5 6">
    <name type="scientific">Hoylesella marshii DSM 16973 = JCM 13450</name>
    <dbReference type="NCBI Taxonomy" id="862515"/>
    <lineage>
        <taxon>Bacteria</taxon>
        <taxon>Pseudomonadati</taxon>
        <taxon>Bacteroidota</taxon>
        <taxon>Bacteroidia</taxon>
        <taxon>Bacteroidales</taxon>
        <taxon>Prevotellaceae</taxon>
        <taxon>Hoylesella</taxon>
    </lineage>
</organism>
<dbReference type="SFLD" id="SFLDS00003">
    <property type="entry name" value="Haloacid_Dehalogenase"/>
    <property type="match status" value="1"/>
</dbReference>
<dbReference type="InterPro" id="IPR006439">
    <property type="entry name" value="HAD-SF_hydro_IA"/>
</dbReference>
<gene>
    <name evidence="5" type="primary">gph2</name>
    <name evidence="5" type="ORF">HMPREF0658_1816</name>
</gene>
<dbReference type="Gene3D" id="1.10.150.240">
    <property type="entry name" value="Putative phosphatase, domain 2"/>
    <property type="match status" value="1"/>
</dbReference>
<comment type="caution">
    <text evidence="5">The sequence shown here is derived from an EMBL/GenBank/DDBJ whole genome shotgun (WGS) entry which is preliminary data.</text>
</comment>
<dbReference type="GO" id="GO:0006281">
    <property type="term" value="P:DNA repair"/>
    <property type="evidence" value="ECO:0007669"/>
    <property type="project" value="TreeGrafter"/>
</dbReference>
<dbReference type="GO" id="GO:0005829">
    <property type="term" value="C:cytosol"/>
    <property type="evidence" value="ECO:0007669"/>
    <property type="project" value="TreeGrafter"/>
</dbReference>
<reference evidence="5" key="1">
    <citation type="submission" date="2010-07" db="EMBL/GenBank/DDBJ databases">
        <authorList>
            <person name="Muzny D."/>
            <person name="Qin X."/>
            <person name="Deng J."/>
            <person name="Jiang H."/>
            <person name="Liu Y."/>
            <person name="Qu J."/>
            <person name="Song X.-Z."/>
            <person name="Zhang L."/>
            <person name="Thornton R."/>
            <person name="Coyle M."/>
            <person name="Francisco L."/>
            <person name="Jackson L."/>
            <person name="Javaid M."/>
            <person name="Korchina V."/>
            <person name="Kovar C."/>
            <person name="Mata R."/>
            <person name="Mathew T."/>
            <person name="Ngo R."/>
            <person name="Nguyen L."/>
            <person name="Nguyen N."/>
            <person name="Okwuonu G."/>
            <person name="Ongeri F."/>
            <person name="Pham C."/>
            <person name="Simmons D."/>
            <person name="Wilczek-Boney K."/>
            <person name="Hale W."/>
            <person name="Jakkamsetti A."/>
            <person name="Pham P."/>
            <person name="Ruth R."/>
            <person name="San Lucas F."/>
            <person name="Warren J."/>
            <person name="Zhang J."/>
            <person name="Zhao Z."/>
            <person name="Zhou C."/>
            <person name="Zhu D."/>
            <person name="Lee S."/>
            <person name="Bess C."/>
            <person name="Blankenburg K."/>
            <person name="Forbes L."/>
            <person name="Fu Q."/>
            <person name="Gubbala S."/>
            <person name="Hirani K."/>
            <person name="Jayaseelan J.C."/>
            <person name="Lara F."/>
            <person name="Munidasa M."/>
            <person name="Palculict T."/>
            <person name="Patil S."/>
            <person name="Pu L.-L."/>
            <person name="Saada N."/>
            <person name="Tang L."/>
            <person name="Weissenberger G."/>
            <person name="Zhu Y."/>
            <person name="Hemphill L."/>
            <person name="Shang Y."/>
            <person name="Youmans B."/>
            <person name="Ayvaz T."/>
            <person name="Ross M."/>
            <person name="Santibanez J."/>
            <person name="Aqrawi P."/>
            <person name="Gross S."/>
            <person name="Joshi V."/>
            <person name="Fowler G."/>
            <person name="Nazareth L."/>
            <person name="Reid J."/>
            <person name="Worley K."/>
            <person name="Petrosino J."/>
            <person name="Highlander S."/>
            <person name="Gibbs R."/>
        </authorList>
    </citation>
    <scope>NUCLEOTIDE SEQUENCE [LARGE SCALE GENOMIC DNA]</scope>
    <source>
        <strain evidence="5">DSM 16973</strain>
    </source>
</reference>
<dbReference type="NCBIfam" id="TIGR01509">
    <property type="entry name" value="HAD-SF-IA-v3"/>
    <property type="match status" value="1"/>
</dbReference>
<evidence type="ECO:0000256" key="3">
    <source>
        <dbReference type="ARBA" id="ARBA00006171"/>
    </source>
</evidence>
<dbReference type="InterPro" id="IPR041492">
    <property type="entry name" value="HAD_2"/>
</dbReference>
<dbReference type="PANTHER" id="PTHR43434">
    <property type="entry name" value="PHOSPHOGLYCOLATE PHOSPHATASE"/>
    <property type="match status" value="1"/>
</dbReference>
<comment type="catalytic activity">
    <reaction evidence="1">
        <text>2-phosphoglycolate + H2O = glycolate + phosphate</text>
        <dbReference type="Rhea" id="RHEA:14369"/>
        <dbReference type="ChEBI" id="CHEBI:15377"/>
        <dbReference type="ChEBI" id="CHEBI:29805"/>
        <dbReference type="ChEBI" id="CHEBI:43474"/>
        <dbReference type="ChEBI" id="CHEBI:58033"/>
        <dbReference type="EC" id="3.1.3.18"/>
    </reaction>
</comment>
<dbReference type="InterPro" id="IPR036412">
    <property type="entry name" value="HAD-like_sf"/>
</dbReference>
<dbReference type="eggNOG" id="COG0546">
    <property type="taxonomic scope" value="Bacteria"/>
</dbReference>
<evidence type="ECO:0000313" key="6">
    <source>
        <dbReference type="Proteomes" id="UP000004394"/>
    </source>
</evidence>
<dbReference type="Gene3D" id="3.40.50.1000">
    <property type="entry name" value="HAD superfamily/HAD-like"/>
    <property type="match status" value="1"/>
</dbReference>
<dbReference type="AlphaFoldDB" id="E0NUG2"/>
<comment type="pathway">
    <text evidence="2">Organic acid metabolism; glycolate biosynthesis; glycolate from 2-phosphoglycolate: step 1/1.</text>
</comment>
<dbReference type="STRING" id="862515.HMPREF0658_1816"/>
<dbReference type="GO" id="GO:0008967">
    <property type="term" value="F:phosphoglycolate phosphatase activity"/>
    <property type="evidence" value="ECO:0007669"/>
    <property type="project" value="UniProtKB-EC"/>
</dbReference>
<evidence type="ECO:0000256" key="4">
    <source>
        <dbReference type="ARBA" id="ARBA00013078"/>
    </source>
</evidence>
<protein>
    <recommendedName>
        <fullName evidence="4">phosphoglycolate phosphatase</fullName>
        <ecNumber evidence="4">3.1.3.18</ecNumber>
    </recommendedName>
</protein>
<dbReference type="InterPro" id="IPR050155">
    <property type="entry name" value="HAD-like_hydrolase_sf"/>
</dbReference>
<sequence length="221" mass="24587">MIKTIIYDFDGTLGDSQQLIVGTIRQTLDSLHLQPRSIEQCTAVIGLPLKAMFMKLLPLTDDMGTLCAQTYRHIFDQRNVSGAVKPFPHVVETIHALRDRGFCQTIASSRGRETLLRYIEEMDLSSSISYIVSVDDVQHAKPAPDMVLKTLDFLHALPKETLVVGDTPFDIRMGKAANVQTVGVTYGNGTRTKLKESDADYIIDCFEQLLPIVSRGEEMAV</sequence>
<comment type="similarity">
    <text evidence="3">Belongs to the HAD-like hydrolase superfamily. CbbY/CbbZ/Gph/YieH family.</text>
</comment>
<dbReference type="PRINTS" id="PR00413">
    <property type="entry name" value="HADHALOGNASE"/>
</dbReference>
<dbReference type="Proteomes" id="UP000004394">
    <property type="component" value="Unassembled WGS sequence"/>
</dbReference>
<dbReference type="SFLD" id="SFLDG01129">
    <property type="entry name" value="C1.5:_HAD__Beta-PGM__Phosphata"/>
    <property type="match status" value="1"/>
</dbReference>